<dbReference type="GeneID" id="5856473"/>
<dbReference type="EMBL" id="AAYY01000002">
    <property type="protein sequence ID" value="EDP44953.1"/>
    <property type="molecule type" value="Genomic_DNA"/>
</dbReference>
<name>A8PUS3_MALGO</name>
<reference evidence="5 6" key="1">
    <citation type="journal article" date="2007" name="Proc. Natl. Acad. Sci. U.S.A.">
        <title>Dandruff-associated Malassezia genomes reveal convergent and divergent virulence traits shared with plant and human fungal pathogens.</title>
        <authorList>
            <person name="Xu J."/>
            <person name="Saunders C.W."/>
            <person name="Hu P."/>
            <person name="Grant R.A."/>
            <person name="Boekhout T."/>
            <person name="Kuramae E.E."/>
            <person name="Kronstad J.W."/>
            <person name="Deangelis Y.M."/>
            <person name="Reeder N.L."/>
            <person name="Johnstone K.R."/>
            <person name="Leland M."/>
            <person name="Fieno A.M."/>
            <person name="Begley W.M."/>
            <person name="Sun Y."/>
            <person name="Lacey M.P."/>
            <person name="Chaudhary T."/>
            <person name="Keough T."/>
            <person name="Chu L."/>
            <person name="Sears R."/>
            <person name="Yuan B."/>
            <person name="Dawson T.L.Jr."/>
        </authorList>
    </citation>
    <scope>NUCLEOTIDE SEQUENCE [LARGE SCALE GENOMIC DNA]</scope>
    <source>
        <strain evidence="6">ATCC MYA-4612 / CBS 7966</strain>
    </source>
</reference>
<proteinExistence type="inferred from homology"/>
<dbReference type="Pfam" id="PF04063">
    <property type="entry name" value="DUF383"/>
    <property type="match status" value="1"/>
</dbReference>
<feature type="domain" description="Protein HGH1 C-terminal" evidence="4">
    <location>
        <begin position="403"/>
        <end position="455"/>
    </location>
</feature>
<keyword evidence="6" id="KW-1185">Reference proteome</keyword>
<accession>A8PUS3</accession>
<dbReference type="PANTHER" id="PTHR13387">
    <property type="entry name" value="PROTEIN HGH1 HOMOLOG"/>
    <property type="match status" value="1"/>
</dbReference>
<evidence type="ECO:0000313" key="5">
    <source>
        <dbReference type="EMBL" id="EDP44953.1"/>
    </source>
</evidence>
<dbReference type="Proteomes" id="UP000008837">
    <property type="component" value="Unassembled WGS sequence"/>
</dbReference>
<gene>
    <name evidence="5" type="ORF">MGL_0760</name>
</gene>
<dbReference type="FunCoup" id="A8PUS3">
    <property type="interactions" value="498"/>
</dbReference>
<evidence type="ECO:0000256" key="1">
    <source>
        <dbReference type="ARBA" id="ARBA00006712"/>
    </source>
</evidence>
<comment type="similarity">
    <text evidence="1">Belongs to the HGH1 family.</text>
</comment>
<dbReference type="OMA" id="NCNFLAS"/>
<dbReference type="InterPro" id="IPR011989">
    <property type="entry name" value="ARM-like"/>
</dbReference>
<dbReference type="InterPro" id="IPR007206">
    <property type="entry name" value="Protein_HGH1_C"/>
</dbReference>
<dbReference type="InParanoid" id="A8PUS3"/>
<feature type="domain" description="Protein HGH1 N-terminal" evidence="3">
    <location>
        <begin position="112"/>
        <end position="397"/>
    </location>
</feature>
<dbReference type="RefSeq" id="XP_001732167.1">
    <property type="nucleotide sequence ID" value="XM_001732115.1"/>
</dbReference>
<dbReference type="STRING" id="425265.A8PUS3"/>
<evidence type="ECO:0000259" key="3">
    <source>
        <dbReference type="Pfam" id="PF04063"/>
    </source>
</evidence>
<dbReference type="SUPFAM" id="SSF48371">
    <property type="entry name" value="ARM repeat"/>
    <property type="match status" value="1"/>
</dbReference>
<dbReference type="InterPro" id="IPR039717">
    <property type="entry name" value="Hgh1"/>
</dbReference>
<evidence type="ECO:0000313" key="6">
    <source>
        <dbReference type="Proteomes" id="UP000008837"/>
    </source>
</evidence>
<evidence type="ECO:0000256" key="2">
    <source>
        <dbReference type="ARBA" id="ARBA00014076"/>
    </source>
</evidence>
<dbReference type="VEuPathDB" id="FungiDB:MGL_0760"/>
<comment type="caution">
    <text evidence="5">The sequence shown here is derived from an EMBL/GenBank/DDBJ whole genome shotgun (WGS) entry which is preliminary data.</text>
</comment>
<evidence type="ECO:0000259" key="4">
    <source>
        <dbReference type="Pfam" id="PF04064"/>
    </source>
</evidence>
<dbReference type="OrthoDB" id="338814at2759"/>
<dbReference type="KEGG" id="mgl:MGL_0760"/>
<dbReference type="InterPro" id="IPR007205">
    <property type="entry name" value="Protein_HGH1_N"/>
</dbReference>
<organism evidence="5 6">
    <name type="scientific">Malassezia globosa (strain ATCC MYA-4612 / CBS 7966)</name>
    <name type="common">Dandruff-associated fungus</name>
    <dbReference type="NCBI Taxonomy" id="425265"/>
    <lineage>
        <taxon>Eukaryota</taxon>
        <taxon>Fungi</taxon>
        <taxon>Dikarya</taxon>
        <taxon>Basidiomycota</taxon>
        <taxon>Ustilaginomycotina</taxon>
        <taxon>Malasseziomycetes</taxon>
        <taxon>Malasseziales</taxon>
        <taxon>Malasseziaceae</taxon>
        <taxon>Malassezia</taxon>
    </lineage>
</organism>
<dbReference type="Pfam" id="PF04064">
    <property type="entry name" value="DUF384"/>
    <property type="match status" value="1"/>
</dbReference>
<dbReference type="Gene3D" id="1.25.10.10">
    <property type="entry name" value="Leucine-rich Repeat Variant"/>
    <property type="match status" value="1"/>
</dbReference>
<sequence length="483" mass="53243">MALPASHELLVFLADANPQVRQLAMSSIVSFSGKNNPNRRLLIDPLKDAHGKPVCTPKGEPLDVIEQLKKLCNDQPLTVHDALSALINLCDTASVAARIGDEEFLAFLVTYIGDSVSLLADLACMLLSNLTKFESIASRLLTMEVEDRPFYSFLSPLDLQVALRGLDADPSKPDYEEQKQAVEAASKRLANSMHANETAKVPALVKLLRAFEEGATVETSRSSDADMRARIEAAKKEAATASEAKPVDMGPDGRPRIQRKSTCNFLASVFANVTVLPRGREFFVAPMEGTDPQLVDAYPVGRMMVYTEHADLIRRGGVISALKNIFFLKHAHKLLLAPTPAAAPVDRPSLDVLPYLLMPLIDGKELAKVDIEDQESLPEACQLVDENKPREKDSALRLMLVECLLLLCTSHYGRESLRQRGAYIVVREAHLAEDKEQIAEAIVRLVNLLKRDETDATMKDDQDIQLPAQDGEECDPDMVIEEL</sequence>
<dbReference type="PANTHER" id="PTHR13387:SF9">
    <property type="entry name" value="PROTEIN HGH1 HOMOLOG"/>
    <property type="match status" value="1"/>
</dbReference>
<dbReference type="InterPro" id="IPR016024">
    <property type="entry name" value="ARM-type_fold"/>
</dbReference>
<protein>
    <recommendedName>
        <fullName evidence="2">Protein HGH1 homolog</fullName>
    </recommendedName>
</protein>
<dbReference type="AlphaFoldDB" id="A8PUS3"/>